<dbReference type="Proteomes" id="UP000029914">
    <property type="component" value="Chromosome"/>
</dbReference>
<dbReference type="InterPro" id="IPR010998">
    <property type="entry name" value="Integrase_recombinase_N"/>
</dbReference>
<evidence type="ECO:0000256" key="3">
    <source>
        <dbReference type="ARBA" id="ARBA00023172"/>
    </source>
</evidence>
<dbReference type="KEGG" id="cdo:CDOO_08170"/>
<keyword evidence="6" id="KW-1185">Reference proteome</keyword>
<dbReference type="OrthoDB" id="1822491at2"/>
<comment type="similarity">
    <text evidence="1">Belongs to the 'phage' integrase family.</text>
</comment>
<reference evidence="5 6" key="1">
    <citation type="submission" date="2013-09" db="EMBL/GenBank/DDBJ databases">
        <title>Complete genome sequence of Corynebacterium doosanense CAU 212(T) (=DSM 45436(T)), isolated from activated sludge.</title>
        <authorList>
            <person name="Schaffert L."/>
            <person name="Albersmeier A."/>
            <person name="Kalinowski J."/>
            <person name="Ruckert C."/>
        </authorList>
    </citation>
    <scope>NUCLEOTIDE SEQUENCE [LARGE SCALE GENOMIC DNA]</scope>
    <source>
        <strain evidence="5 6">CAU 212</strain>
    </source>
</reference>
<dbReference type="InterPro" id="IPR050090">
    <property type="entry name" value="Tyrosine_recombinase_XerCD"/>
</dbReference>
<evidence type="ECO:0000256" key="1">
    <source>
        <dbReference type="ARBA" id="ARBA00008857"/>
    </source>
</evidence>
<dbReference type="InterPro" id="IPR013762">
    <property type="entry name" value="Integrase-like_cat_sf"/>
</dbReference>
<gene>
    <name evidence="5" type="ORF">CDOO_08170</name>
</gene>
<name>A0A097IGG6_9CORY</name>
<dbReference type="HOGENOM" id="CLU_027562_17_5_11"/>
<dbReference type="GO" id="GO:0003677">
    <property type="term" value="F:DNA binding"/>
    <property type="evidence" value="ECO:0007669"/>
    <property type="project" value="UniProtKB-KW"/>
</dbReference>
<organism evidence="5 6">
    <name type="scientific">Corynebacterium doosanense CAU 212 = DSM 45436</name>
    <dbReference type="NCBI Taxonomy" id="558173"/>
    <lineage>
        <taxon>Bacteria</taxon>
        <taxon>Bacillati</taxon>
        <taxon>Actinomycetota</taxon>
        <taxon>Actinomycetes</taxon>
        <taxon>Mycobacteriales</taxon>
        <taxon>Corynebacteriaceae</taxon>
        <taxon>Corynebacterium</taxon>
    </lineage>
</organism>
<dbReference type="InterPro" id="IPR058717">
    <property type="entry name" value="Phage_L5_Integrase_N"/>
</dbReference>
<dbReference type="SUPFAM" id="SSF56349">
    <property type="entry name" value="DNA breaking-rejoining enzymes"/>
    <property type="match status" value="1"/>
</dbReference>
<dbReference type="PANTHER" id="PTHR30349:SF64">
    <property type="entry name" value="PROPHAGE INTEGRASE INTD-RELATED"/>
    <property type="match status" value="1"/>
</dbReference>
<evidence type="ECO:0000256" key="2">
    <source>
        <dbReference type="ARBA" id="ARBA00023125"/>
    </source>
</evidence>
<dbReference type="Pfam" id="PF00589">
    <property type="entry name" value="Phage_integrase"/>
    <property type="match status" value="1"/>
</dbReference>
<protein>
    <submittedName>
        <fullName evidence="5">Integrase</fullName>
    </submittedName>
</protein>
<proteinExistence type="inferred from homology"/>
<dbReference type="Pfam" id="PF26003">
    <property type="entry name" value="Integrase_N_phage"/>
    <property type="match status" value="1"/>
</dbReference>
<dbReference type="GO" id="GO:0006310">
    <property type="term" value="P:DNA recombination"/>
    <property type="evidence" value="ECO:0007669"/>
    <property type="project" value="UniProtKB-KW"/>
</dbReference>
<sequence>MAREAWGIIDRLPSGRYRARYTHDGARHKAPDTFETKTQAREYLAGERSAIAAGTWIHPDEREKAGKQAQQARDRAQITFGVYATRWITTRTNGRGHPIKASTRGEYLRLVETGRLASWSETPLAEVTAAAVRDWYAEQIATGKLTAVARAYDLMKSILKTAVEDELIETNPCRVRGGSTASTGKKVTPPADDELDQIIEALPEKYRSVAVLAAAGGLRFGEIIALTRDDITIELTNDGDVDAVRIAVARSIAHTKRSGRVEGTTKSEAGERVAAIFGADAVTIAAHVERVPPGKRLWHAARDQNQPLPYHTFEHNWKKAAASVGSTANFHSLRHYSGTRYAQTGATLKETMARLGHSSPVAAMRYQHAGTRDDELARRAAR</sequence>
<dbReference type="EMBL" id="CP006764">
    <property type="protein sequence ID" value="AIT61243.1"/>
    <property type="molecule type" value="Genomic_DNA"/>
</dbReference>
<dbReference type="eggNOG" id="COG0582">
    <property type="taxonomic scope" value="Bacteria"/>
</dbReference>
<dbReference type="AlphaFoldDB" id="A0A097IGG6"/>
<dbReference type="PANTHER" id="PTHR30349">
    <property type="entry name" value="PHAGE INTEGRASE-RELATED"/>
    <property type="match status" value="1"/>
</dbReference>
<dbReference type="InterPro" id="IPR011010">
    <property type="entry name" value="DNA_brk_join_enz"/>
</dbReference>
<dbReference type="PROSITE" id="PS51898">
    <property type="entry name" value="TYR_RECOMBINASE"/>
    <property type="match status" value="1"/>
</dbReference>
<keyword evidence="3" id="KW-0233">DNA recombination</keyword>
<dbReference type="Gene3D" id="1.10.150.130">
    <property type="match status" value="1"/>
</dbReference>
<feature type="domain" description="Tyr recombinase" evidence="4">
    <location>
        <begin position="185"/>
        <end position="381"/>
    </location>
</feature>
<evidence type="ECO:0000313" key="5">
    <source>
        <dbReference type="EMBL" id="AIT61243.1"/>
    </source>
</evidence>
<dbReference type="Gene3D" id="1.10.443.10">
    <property type="entry name" value="Intergrase catalytic core"/>
    <property type="match status" value="1"/>
</dbReference>
<dbReference type="GO" id="GO:0015074">
    <property type="term" value="P:DNA integration"/>
    <property type="evidence" value="ECO:0007669"/>
    <property type="project" value="InterPro"/>
</dbReference>
<evidence type="ECO:0000259" key="4">
    <source>
        <dbReference type="PROSITE" id="PS51898"/>
    </source>
</evidence>
<evidence type="ECO:0000313" key="6">
    <source>
        <dbReference type="Proteomes" id="UP000029914"/>
    </source>
</evidence>
<dbReference type="InterPro" id="IPR002104">
    <property type="entry name" value="Integrase_catalytic"/>
</dbReference>
<accession>A0A097IGG6</accession>
<keyword evidence="2" id="KW-0238">DNA-binding</keyword>
<dbReference type="RefSeq" id="WP_018023020.1">
    <property type="nucleotide sequence ID" value="NZ_AQUX01000021.1"/>
</dbReference>